<dbReference type="PATRIC" id="fig|1705565.3.peg.4520"/>
<evidence type="ECO:0000256" key="5">
    <source>
        <dbReference type="SAM" id="Phobius"/>
    </source>
</evidence>
<gene>
    <name evidence="7" type="ORF">AM231_12500</name>
</gene>
<evidence type="ECO:0000256" key="1">
    <source>
        <dbReference type="ARBA" id="ARBA00004141"/>
    </source>
</evidence>
<dbReference type="InterPro" id="IPR013525">
    <property type="entry name" value="ABC2_TM"/>
</dbReference>
<feature type="transmembrane region" description="Helical" evidence="5">
    <location>
        <begin position="266"/>
        <end position="287"/>
    </location>
</feature>
<dbReference type="AlphaFoldDB" id="A0A0M1P785"/>
<reference evidence="8" key="1">
    <citation type="submission" date="2015-08" db="EMBL/GenBank/DDBJ databases">
        <title>Genome sequencing project for genomic taxonomy and phylogenomics of Bacillus-like bacteria.</title>
        <authorList>
            <person name="Liu B."/>
            <person name="Wang J."/>
            <person name="Zhu Y."/>
            <person name="Liu G."/>
            <person name="Chen Q."/>
            <person name="Chen Z."/>
            <person name="Lan J."/>
            <person name="Che J."/>
            <person name="Ge C."/>
            <person name="Shi H."/>
            <person name="Pan Z."/>
            <person name="Liu X."/>
        </authorList>
    </citation>
    <scope>NUCLEOTIDE SEQUENCE [LARGE SCALE GENOMIC DNA]</scope>
    <source>
        <strain evidence="8">FJAT-22460</strain>
    </source>
</reference>
<evidence type="ECO:0000313" key="8">
    <source>
        <dbReference type="Proteomes" id="UP000036932"/>
    </source>
</evidence>
<dbReference type="Pfam" id="PF12698">
    <property type="entry name" value="ABC2_membrane_3"/>
    <property type="match status" value="1"/>
</dbReference>
<evidence type="ECO:0000313" key="7">
    <source>
        <dbReference type="EMBL" id="KOR89874.1"/>
    </source>
</evidence>
<organism evidence="7 8">
    <name type="scientific">Paenibacillus solani</name>
    <dbReference type="NCBI Taxonomy" id="1705565"/>
    <lineage>
        <taxon>Bacteria</taxon>
        <taxon>Bacillati</taxon>
        <taxon>Bacillota</taxon>
        <taxon>Bacilli</taxon>
        <taxon>Bacillales</taxon>
        <taxon>Paenibacillaceae</taxon>
        <taxon>Paenibacillus</taxon>
    </lineage>
</organism>
<evidence type="ECO:0000259" key="6">
    <source>
        <dbReference type="Pfam" id="PF12698"/>
    </source>
</evidence>
<dbReference type="InterPro" id="IPR051328">
    <property type="entry name" value="T7SS_ABC-Transporter"/>
</dbReference>
<evidence type="ECO:0000256" key="3">
    <source>
        <dbReference type="ARBA" id="ARBA00022989"/>
    </source>
</evidence>
<feature type="transmembrane region" description="Helical" evidence="5">
    <location>
        <begin position="350"/>
        <end position="370"/>
    </location>
</feature>
<sequence>MKNFLTLLKNGSVIGGIVMIIFYQIAFIAIFMSGYSAIPRNMDELSIAIVNEDAKAGEQIAKQLQEQLPFKMVTNLPLDQAKEELNNRDIHMILHIPADFGEKLSKQGEHPQLDFMINQSNPAMVTSTMDQISTQITNSLNQQFAVQGAEGIMLKLNMPADQAKALAADIPSKVTPNVVYSNPVPAGMHNQMAPFFLTMVSYVGAMIFSMMIVGGMNTVKGKMGLWPAFWSAQGVNALVSLLAPLIGLTIYFLVQGGYGTETFVKMWLLHSLELFAAIEFMSIFSILLKDKAIFANLTLMLIQTISSGAVLTYGMMDGFFKFFSHISIMFYTVQTEFSILFGGGKIGEHLTGLIIMAVVSTVLVALSFKFMSPEADKQKSAISTAS</sequence>
<dbReference type="GO" id="GO:0016020">
    <property type="term" value="C:membrane"/>
    <property type="evidence" value="ECO:0007669"/>
    <property type="project" value="UniProtKB-SubCell"/>
</dbReference>
<protein>
    <recommendedName>
        <fullName evidence="6">ABC-2 type transporter transmembrane domain-containing protein</fullName>
    </recommendedName>
</protein>
<feature type="transmembrane region" description="Helical" evidence="5">
    <location>
        <begin position="12"/>
        <end position="32"/>
    </location>
</feature>
<proteinExistence type="predicted"/>
<feature type="transmembrane region" description="Helical" evidence="5">
    <location>
        <begin position="195"/>
        <end position="214"/>
    </location>
</feature>
<keyword evidence="4 5" id="KW-0472">Membrane</keyword>
<keyword evidence="3 5" id="KW-1133">Transmembrane helix</keyword>
<feature type="transmembrane region" description="Helical" evidence="5">
    <location>
        <begin position="293"/>
        <end position="315"/>
    </location>
</feature>
<dbReference type="Proteomes" id="UP000036932">
    <property type="component" value="Unassembled WGS sequence"/>
</dbReference>
<dbReference type="PANTHER" id="PTHR43077">
    <property type="entry name" value="TRANSPORT PERMEASE YVFS-RELATED"/>
    <property type="match status" value="1"/>
</dbReference>
<dbReference type="OrthoDB" id="2208410at2"/>
<name>A0A0M1P785_9BACL</name>
<comment type="caution">
    <text evidence="7">The sequence shown here is derived from an EMBL/GenBank/DDBJ whole genome shotgun (WGS) entry which is preliminary data.</text>
</comment>
<dbReference type="PANTHER" id="PTHR43077:SF5">
    <property type="entry name" value="PHAGE INFECTION PROTEIN"/>
    <property type="match status" value="1"/>
</dbReference>
<keyword evidence="8" id="KW-1185">Reference proteome</keyword>
<dbReference type="Gene3D" id="3.40.1710.10">
    <property type="entry name" value="abc type-2 transporter like domain"/>
    <property type="match status" value="1"/>
</dbReference>
<evidence type="ECO:0000256" key="4">
    <source>
        <dbReference type="ARBA" id="ARBA00023136"/>
    </source>
</evidence>
<comment type="subcellular location">
    <subcellularLocation>
        <location evidence="1">Membrane</location>
        <topology evidence="1">Multi-pass membrane protein</topology>
    </subcellularLocation>
</comment>
<dbReference type="EMBL" id="LIUT01000001">
    <property type="protein sequence ID" value="KOR89874.1"/>
    <property type="molecule type" value="Genomic_DNA"/>
</dbReference>
<keyword evidence="2 5" id="KW-0812">Transmembrane</keyword>
<feature type="domain" description="ABC-2 type transporter transmembrane" evidence="6">
    <location>
        <begin position="17"/>
        <end position="366"/>
    </location>
</feature>
<feature type="transmembrane region" description="Helical" evidence="5">
    <location>
        <begin position="234"/>
        <end position="254"/>
    </location>
</feature>
<dbReference type="RefSeq" id="WP_054402885.1">
    <property type="nucleotide sequence ID" value="NZ_LIUT01000001.1"/>
</dbReference>
<evidence type="ECO:0000256" key="2">
    <source>
        <dbReference type="ARBA" id="ARBA00022692"/>
    </source>
</evidence>
<accession>A0A0M1P785</accession>